<gene>
    <name evidence="3" type="ORF">F5X71_20275</name>
</gene>
<dbReference type="AlphaFoldDB" id="A0A6G9XTR8"/>
<protein>
    <recommendedName>
        <fullName evidence="2">TIL domain-containing protein</fullName>
    </recommendedName>
</protein>
<evidence type="ECO:0000313" key="4">
    <source>
        <dbReference type="Proteomes" id="UP000501705"/>
    </source>
</evidence>
<dbReference type="CDD" id="cd19941">
    <property type="entry name" value="TIL"/>
    <property type="match status" value="1"/>
</dbReference>
<dbReference type="Gene3D" id="2.10.25.10">
    <property type="entry name" value="Laminin"/>
    <property type="match status" value="1"/>
</dbReference>
<dbReference type="SUPFAM" id="SSF57567">
    <property type="entry name" value="Serine protease inhibitors"/>
    <property type="match status" value="1"/>
</dbReference>
<dbReference type="EMBL" id="CP046171">
    <property type="protein sequence ID" value="QIS04352.1"/>
    <property type="molecule type" value="Genomic_DNA"/>
</dbReference>
<feature type="region of interest" description="Disordered" evidence="1">
    <location>
        <begin position="1"/>
        <end position="27"/>
    </location>
</feature>
<organism evidence="3 4">
    <name type="scientific">Nocardia brasiliensis</name>
    <dbReference type="NCBI Taxonomy" id="37326"/>
    <lineage>
        <taxon>Bacteria</taxon>
        <taxon>Bacillati</taxon>
        <taxon>Actinomycetota</taxon>
        <taxon>Actinomycetes</taxon>
        <taxon>Mycobacteriales</taxon>
        <taxon>Nocardiaceae</taxon>
        <taxon>Nocardia</taxon>
    </lineage>
</organism>
<dbReference type="InterPro" id="IPR002919">
    <property type="entry name" value="TIL_dom"/>
</dbReference>
<dbReference type="Proteomes" id="UP000501705">
    <property type="component" value="Chromosome"/>
</dbReference>
<evidence type="ECO:0000259" key="2">
    <source>
        <dbReference type="Pfam" id="PF01826"/>
    </source>
</evidence>
<feature type="domain" description="TIL" evidence="2">
    <location>
        <begin position="34"/>
        <end position="61"/>
    </location>
</feature>
<reference evidence="3 4" key="1">
    <citation type="journal article" date="2019" name="ACS Chem. Biol.">
        <title>Identification and Mobilization of a Cryptic Antibiotic Biosynthesis Gene Locus from a Human-Pathogenic Nocardia Isolate.</title>
        <authorList>
            <person name="Herisse M."/>
            <person name="Ishida K."/>
            <person name="Porter J.L."/>
            <person name="Howden B."/>
            <person name="Hertweck C."/>
            <person name="Stinear T.P."/>
            <person name="Pidot S.J."/>
        </authorList>
    </citation>
    <scope>NUCLEOTIDE SEQUENCE [LARGE SCALE GENOMIC DNA]</scope>
    <source>
        <strain evidence="3 4">AUSMDU00024985</strain>
    </source>
</reference>
<dbReference type="InterPro" id="IPR036084">
    <property type="entry name" value="Ser_inhib-like_sf"/>
</dbReference>
<evidence type="ECO:0000313" key="3">
    <source>
        <dbReference type="EMBL" id="QIS04352.1"/>
    </source>
</evidence>
<accession>A0A6G9XTR8</accession>
<feature type="compositionally biased region" description="Low complexity" evidence="1">
    <location>
        <begin position="1"/>
        <end position="25"/>
    </location>
</feature>
<dbReference type="Pfam" id="PF01826">
    <property type="entry name" value="TIL"/>
    <property type="match status" value="1"/>
</dbReference>
<evidence type="ECO:0000256" key="1">
    <source>
        <dbReference type="SAM" id="MobiDB-lite"/>
    </source>
</evidence>
<sequence length="62" mass="6881">MSTRARSRSSAARTSPTRRAATRASRQSRIRIRTCSQMCVKGGCFCQDGFLRDRNGECVPAN</sequence>
<proteinExistence type="predicted"/>
<name>A0A6G9XTR8_NOCBR</name>